<keyword evidence="6" id="KW-0720">Serine protease</keyword>
<dbReference type="Pfam" id="PF13180">
    <property type="entry name" value="PDZ_2"/>
    <property type="match status" value="1"/>
</dbReference>
<accession>F4KP35</accession>
<reference evidence="11" key="1">
    <citation type="submission" date="2011-04" db="EMBL/GenBank/DDBJ databases">
        <title>The complete genome of Porphyromonas asaccharolytica DSM 20707.</title>
        <authorList>
            <person name="Lucas S."/>
            <person name="Han J."/>
            <person name="Lapidus A."/>
            <person name="Bruce D."/>
            <person name="Goodwin L."/>
            <person name="Pitluck S."/>
            <person name="Peters L."/>
            <person name="Kyrpides N."/>
            <person name="Mavromatis K."/>
            <person name="Ivanova N."/>
            <person name="Ovchinnikova G."/>
            <person name="Pagani I."/>
            <person name="Lu M."/>
            <person name="Detter J.C."/>
            <person name="Tapia R."/>
            <person name="Han C."/>
            <person name="Land M."/>
            <person name="Hauser L."/>
            <person name="Markowitz V."/>
            <person name="Cheng J.-F."/>
            <person name="Hugenholtz P."/>
            <person name="Woyke T."/>
            <person name="Wu D."/>
            <person name="Gronow S."/>
            <person name="Wellnitz S."/>
            <person name="Brambilla E."/>
            <person name="Klenk H.-P."/>
            <person name="Eisen J.A."/>
        </authorList>
    </citation>
    <scope>NUCLEOTIDE SEQUENCE [LARGE SCALE GENOMIC DNA]</scope>
    <source>
        <strain evidence="11">ATCC 25260 / DSM 20707 / VPI 4198</strain>
    </source>
</reference>
<dbReference type="InterPro" id="IPR001478">
    <property type="entry name" value="PDZ"/>
</dbReference>
<proteinExistence type="inferred from homology"/>
<keyword evidence="5 10" id="KW-0378">Hydrolase</keyword>
<dbReference type="CDD" id="cd06779">
    <property type="entry name" value="cpPDZ_Deg_HtrA-like"/>
    <property type="match status" value="1"/>
</dbReference>
<evidence type="ECO:0000256" key="6">
    <source>
        <dbReference type="ARBA" id="ARBA00022825"/>
    </source>
</evidence>
<feature type="binding site" evidence="8">
    <location>
        <position position="143"/>
    </location>
    <ligand>
        <name>substrate</name>
    </ligand>
</feature>
<dbReference type="OrthoDB" id="9758917at2"/>
<dbReference type="RefSeq" id="WP_013760886.1">
    <property type="nucleotide sequence ID" value="NC_015501.1"/>
</dbReference>
<evidence type="ECO:0000256" key="1">
    <source>
        <dbReference type="ARBA" id="ARBA00010541"/>
    </source>
</evidence>
<keyword evidence="2 10" id="KW-0645">Protease</keyword>
<organism evidence="10 11">
    <name type="scientific">Porphyromonas asaccharolytica (strain ATCC 25260 / DSM 20707 / BCRC 10618 / CCUG 7834 / JCM 6326 / LMG 13178 / VPI 4198 / B440)</name>
    <name type="common">Bacteroides asaccharolyticus</name>
    <dbReference type="NCBI Taxonomy" id="879243"/>
    <lineage>
        <taxon>Bacteria</taxon>
        <taxon>Pseudomonadati</taxon>
        <taxon>Bacteroidota</taxon>
        <taxon>Bacteroidia</taxon>
        <taxon>Bacteroidales</taxon>
        <taxon>Porphyromonadaceae</taxon>
        <taxon>Porphyromonas</taxon>
    </lineage>
</organism>
<dbReference type="InterPro" id="IPR001940">
    <property type="entry name" value="Peptidase_S1C"/>
</dbReference>
<dbReference type="InterPro" id="IPR009003">
    <property type="entry name" value="Peptidase_S1_PA"/>
</dbReference>
<evidence type="ECO:0000256" key="4">
    <source>
        <dbReference type="ARBA" id="ARBA00022737"/>
    </source>
</evidence>
<dbReference type="SUPFAM" id="SSF50494">
    <property type="entry name" value="Trypsin-like serine proteases"/>
    <property type="match status" value="1"/>
</dbReference>
<evidence type="ECO:0000256" key="8">
    <source>
        <dbReference type="PIRSR" id="PIRSR611782-2"/>
    </source>
</evidence>
<feature type="binding site" evidence="8">
    <location>
        <begin position="307"/>
        <end position="311"/>
    </location>
    <ligand>
        <name>substrate</name>
    </ligand>
</feature>
<dbReference type="STRING" id="879243.Poras_1633"/>
<dbReference type="GO" id="GO:0006508">
    <property type="term" value="P:proteolysis"/>
    <property type="evidence" value="ECO:0007669"/>
    <property type="project" value="UniProtKB-KW"/>
</dbReference>
<dbReference type="InterPro" id="IPR011782">
    <property type="entry name" value="Pept_S1C_Do"/>
</dbReference>
<dbReference type="eggNOG" id="COG0265">
    <property type="taxonomic scope" value="Bacteria"/>
</dbReference>
<feature type="active site" description="Charge relay system" evidence="7">
    <location>
        <position position="252"/>
    </location>
</feature>
<evidence type="ECO:0000259" key="9">
    <source>
        <dbReference type="PROSITE" id="PS50106"/>
    </source>
</evidence>
<dbReference type="SMART" id="SM00228">
    <property type="entry name" value="PDZ"/>
    <property type="match status" value="2"/>
</dbReference>
<feature type="binding site" evidence="8">
    <location>
        <position position="173"/>
    </location>
    <ligand>
        <name>substrate</name>
    </ligand>
</feature>
<dbReference type="Gene3D" id="2.30.42.10">
    <property type="match status" value="2"/>
</dbReference>
<evidence type="ECO:0000256" key="2">
    <source>
        <dbReference type="ARBA" id="ARBA00022670"/>
    </source>
</evidence>
<protein>
    <submittedName>
        <fullName evidence="10">Protease Do</fullName>
        <ecNumber evidence="10">3.4.21.108</ecNumber>
    </submittedName>
</protein>
<dbReference type="EMBL" id="CP002689">
    <property type="protein sequence ID" value="AEE13564.1"/>
    <property type="molecule type" value="Genomic_DNA"/>
</dbReference>
<dbReference type="Proteomes" id="UP000006545">
    <property type="component" value="Chromosome"/>
</dbReference>
<dbReference type="NCBIfam" id="TIGR02037">
    <property type="entry name" value="degP_htrA_DO"/>
    <property type="match status" value="1"/>
</dbReference>
<dbReference type="PANTHER" id="PTHR22939:SF129">
    <property type="entry name" value="SERINE PROTEASE HTRA2, MITOCHONDRIAL"/>
    <property type="match status" value="1"/>
</dbReference>
<dbReference type="AlphaFoldDB" id="F4KP35"/>
<evidence type="ECO:0000313" key="11">
    <source>
        <dbReference type="Proteomes" id="UP000006545"/>
    </source>
</evidence>
<evidence type="ECO:0000313" key="10">
    <source>
        <dbReference type="EMBL" id="AEE13564.1"/>
    </source>
</evidence>
<dbReference type="Pfam" id="PF13365">
    <property type="entry name" value="Trypsin_2"/>
    <property type="match status" value="1"/>
</dbReference>
<feature type="domain" description="PDZ" evidence="9">
    <location>
        <begin position="299"/>
        <end position="363"/>
    </location>
</feature>
<sequence>MNKYLKYLLLTLGIALVSGFVSWGVVRATLGNATSTDGSSYSALSQGNYPSSENDYGFLQSDYELTSSRTVGNAPDLSPAAELAVQAVVHIKVEGEQTIDYIDPFEFFFGGGRGFDRPQSRTVTSFGSGVIISTDGYIITNNHVVEGAKSISVSLNDSRTFEAKLIGSDPTVDIALLKVDAKDLPTIPFGDSDKIKLGEWVLAVGNPFNLTGTVTAGIISAKARSTAVEGPQGTAQIARYIQTDAAVNRGNSGGALVDAQGRLIGINTMIFSETGNYSGYSFAVPINTAAKVVSDLKKYGSVQRAVLGIVGGTVNEDIKKEKKLKVSQGVYVNEFSEVSAAYAAGIEEGDVIIAIDGNKITEMGELQERIGRCRPGDTIIVTVDRKGTKRDFKVTLKNDEGSTEIVKRDSSSLLGASLREISGDQLRKQGVSYGLEVVKVGKGKLQEAGVKEGFIILSINNKAVRSVSAARKLVDAAQKTRFGDKAILLKGFYPGGSMKYYAIDLS</sequence>
<dbReference type="HOGENOM" id="CLU_020120_1_0_10"/>
<dbReference type="PRINTS" id="PR00834">
    <property type="entry name" value="PROTEASES2C"/>
</dbReference>
<gene>
    <name evidence="10" type="ordered locus">Poras_1633</name>
</gene>
<evidence type="ECO:0000256" key="7">
    <source>
        <dbReference type="PIRSR" id="PIRSR611782-1"/>
    </source>
</evidence>
<dbReference type="SUPFAM" id="SSF50156">
    <property type="entry name" value="PDZ domain-like"/>
    <property type="match status" value="2"/>
</dbReference>
<keyword evidence="11" id="KW-1185">Reference proteome</keyword>
<dbReference type="KEGG" id="pah:Poras_1633"/>
<feature type="binding site" evidence="8">
    <location>
        <position position="94"/>
    </location>
    <ligand>
        <name>substrate</name>
    </ligand>
</feature>
<dbReference type="InterPro" id="IPR036034">
    <property type="entry name" value="PDZ_sf"/>
</dbReference>
<evidence type="ECO:0000256" key="5">
    <source>
        <dbReference type="ARBA" id="ARBA00022801"/>
    </source>
</evidence>
<keyword evidence="3" id="KW-0732">Signal</keyword>
<name>F4KP35_PORAD</name>
<dbReference type="EC" id="3.4.21.108" evidence="10"/>
<dbReference type="Gene3D" id="2.40.10.120">
    <property type="match status" value="1"/>
</dbReference>
<evidence type="ECO:0000256" key="3">
    <source>
        <dbReference type="ARBA" id="ARBA00022729"/>
    </source>
</evidence>
<feature type="active site" description="Charge relay system" evidence="7">
    <location>
        <position position="173"/>
    </location>
</feature>
<dbReference type="PANTHER" id="PTHR22939">
    <property type="entry name" value="SERINE PROTEASE FAMILY S1C HTRA-RELATED"/>
    <property type="match status" value="1"/>
</dbReference>
<feature type="active site" description="Charge relay system" evidence="7">
    <location>
        <position position="143"/>
    </location>
</feature>
<keyword evidence="4" id="KW-0677">Repeat</keyword>
<feature type="binding site" evidence="8">
    <location>
        <begin position="250"/>
        <end position="252"/>
    </location>
    <ligand>
        <name>substrate</name>
    </ligand>
</feature>
<dbReference type="GO" id="GO:0004252">
    <property type="term" value="F:serine-type endopeptidase activity"/>
    <property type="evidence" value="ECO:0007669"/>
    <property type="project" value="InterPro"/>
</dbReference>
<comment type="similarity">
    <text evidence="1">Belongs to the peptidase S1C family.</text>
</comment>
<dbReference type="PROSITE" id="PS50106">
    <property type="entry name" value="PDZ"/>
    <property type="match status" value="1"/>
</dbReference>